<dbReference type="AlphaFoldDB" id="A0A420JBI8"/>
<organism evidence="1 2">
    <name type="scientific">Golovinomyces cichoracearum</name>
    <dbReference type="NCBI Taxonomy" id="62708"/>
    <lineage>
        <taxon>Eukaryota</taxon>
        <taxon>Fungi</taxon>
        <taxon>Dikarya</taxon>
        <taxon>Ascomycota</taxon>
        <taxon>Pezizomycotina</taxon>
        <taxon>Leotiomycetes</taxon>
        <taxon>Erysiphales</taxon>
        <taxon>Erysiphaceae</taxon>
        <taxon>Golovinomyces</taxon>
    </lineage>
</organism>
<gene>
    <name evidence="1" type="ORF">GcM3_000036</name>
</gene>
<reference evidence="1 2" key="1">
    <citation type="journal article" date="2018" name="BMC Genomics">
        <title>Comparative genome analyses reveal sequence features reflecting distinct modes of host-adaptation between dicot and monocot powdery mildew.</title>
        <authorList>
            <person name="Wu Y."/>
            <person name="Ma X."/>
            <person name="Pan Z."/>
            <person name="Kale S.D."/>
            <person name="Song Y."/>
            <person name="King H."/>
            <person name="Zhang Q."/>
            <person name="Presley C."/>
            <person name="Deng X."/>
            <person name="Wei C.I."/>
            <person name="Xiao S."/>
        </authorList>
    </citation>
    <scope>NUCLEOTIDE SEQUENCE [LARGE SCALE GENOMIC DNA]</scope>
    <source>
        <strain evidence="1">UMSG3</strain>
    </source>
</reference>
<comment type="caution">
    <text evidence="1">The sequence shown here is derived from an EMBL/GenBank/DDBJ whole genome shotgun (WGS) entry which is preliminary data.</text>
</comment>
<evidence type="ECO:0000313" key="2">
    <source>
        <dbReference type="Proteomes" id="UP000283383"/>
    </source>
</evidence>
<dbReference type="EMBL" id="MCBQ01000064">
    <property type="protein sequence ID" value="RKF84159.1"/>
    <property type="molecule type" value="Genomic_DNA"/>
</dbReference>
<accession>A0A420JBI8</accession>
<protein>
    <submittedName>
        <fullName evidence="1">Uncharacterized protein</fullName>
    </submittedName>
</protein>
<keyword evidence="2" id="KW-1185">Reference proteome</keyword>
<proteinExistence type="predicted"/>
<sequence>MGLFGDFGDQSVAVWEKPEGRDEVSLSEIGMNERNFVDTIKVLGFQKKKESNNIIHYCTTLQSQKMLDRFRRPKNRDTYLRKAHDAEVEFETWKKKSNEDRISFFTRRDFPGHYSHCLKLYDGRSLEDAMIDSCGMQQLVQGIIAKRVALTGHNCAAPRDEEVYYVHSKNGLELQLRGRTIEYTFIDNIHRFIPLAGKVLEIVTNKNTGFSYVVAEEKSISLGNDIQASYFRLKSYLTPDYYSLYSILDSQPIDTVVIAGKDHTPLTG</sequence>
<evidence type="ECO:0000313" key="1">
    <source>
        <dbReference type="EMBL" id="RKF84159.1"/>
    </source>
</evidence>
<dbReference type="Proteomes" id="UP000283383">
    <property type="component" value="Unassembled WGS sequence"/>
</dbReference>
<name>A0A420JBI8_9PEZI</name>